<dbReference type="PROSITE" id="PS51118">
    <property type="entry name" value="HTH_HXLR"/>
    <property type="match status" value="1"/>
</dbReference>
<reference evidence="5" key="1">
    <citation type="submission" date="2020-10" db="EMBL/GenBank/DDBJ databases">
        <authorList>
            <person name="Gilroy R."/>
        </authorList>
    </citation>
    <scope>NUCLEOTIDE SEQUENCE</scope>
    <source>
        <strain evidence="5">ChiGjej1B1-24693</strain>
    </source>
</reference>
<dbReference type="Pfam" id="PF01638">
    <property type="entry name" value="HxlR"/>
    <property type="match status" value="1"/>
</dbReference>
<dbReference type="SUPFAM" id="SSF46785">
    <property type="entry name" value="Winged helix' DNA-binding domain"/>
    <property type="match status" value="1"/>
</dbReference>
<feature type="domain" description="HTH hxlR-type" evidence="4">
    <location>
        <begin position="14"/>
        <end position="112"/>
    </location>
</feature>
<organism evidence="5 6">
    <name type="scientific">Candidatus Avipropionibacterium avicola</name>
    <dbReference type="NCBI Taxonomy" id="2840701"/>
    <lineage>
        <taxon>Bacteria</taxon>
        <taxon>Bacillati</taxon>
        <taxon>Actinomycetota</taxon>
        <taxon>Actinomycetes</taxon>
        <taxon>Propionibacteriales</taxon>
        <taxon>Propionibacteriaceae</taxon>
        <taxon>Propionibacteriaceae incertae sedis</taxon>
        <taxon>Candidatus Avipropionibacterium</taxon>
    </lineage>
</organism>
<dbReference type="InterPro" id="IPR036388">
    <property type="entry name" value="WH-like_DNA-bd_sf"/>
</dbReference>
<reference evidence="5" key="2">
    <citation type="journal article" date="2021" name="PeerJ">
        <title>Extensive microbial diversity within the chicken gut microbiome revealed by metagenomics and culture.</title>
        <authorList>
            <person name="Gilroy R."/>
            <person name="Ravi A."/>
            <person name="Getino M."/>
            <person name="Pursley I."/>
            <person name="Horton D.L."/>
            <person name="Alikhan N.F."/>
            <person name="Baker D."/>
            <person name="Gharbi K."/>
            <person name="Hall N."/>
            <person name="Watson M."/>
            <person name="Adriaenssens E.M."/>
            <person name="Foster-Nyarko E."/>
            <person name="Jarju S."/>
            <person name="Secka A."/>
            <person name="Antonio M."/>
            <person name="Oren A."/>
            <person name="Chaudhuri R.R."/>
            <person name="La Ragione R."/>
            <person name="Hildebrand F."/>
            <person name="Pallen M.J."/>
        </authorList>
    </citation>
    <scope>NUCLEOTIDE SEQUENCE</scope>
    <source>
        <strain evidence="5">ChiGjej1B1-24693</strain>
    </source>
</reference>
<evidence type="ECO:0000256" key="3">
    <source>
        <dbReference type="ARBA" id="ARBA00023163"/>
    </source>
</evidence>
<proteinExistence type="predicted"/>
<evidence type="ECO:0000313" key="5">
    <source>
        <dbReference type="EMBL" id="HIT75718.1"/>
    </source>
</evidence>
<name>A0A9D1GZA7_9ACTN</name>
<dbReference type="Proteomes" id="UP000886842">
    <property type="component" value="Unassembled WGS sequence"/>
</dbReference>
<dbReference type="PANTHER" id="PTHR33204">
    <property type="entry name" value="TRANSCRIPTIONAL REGULATOR, MARR FAMILY"/>
    <property type="match status" value="1"/>
</dbReference>
<evidence type="ECO:0000259" key="4">
    <source>
        <dbReference type="PROSITE" id="PS51118"/>
    </source>
</evidence>
<protein>
    <submittedName>
        <fullName evidence="5">Helix-turn-helix transcriptional regulator</fullName>
    </submittedName>
</protein>
<dbReference type="Gene3D" id="1.10.10.10">
    <property type="entry name" value="Winged helix-like DNA-binding domain superfamily/Winged helix DNA-binding domain"/>
    <property type="match status" value="1"/>
</dbReference>
<comment type="caution">
    <text evidence="5">The sequence shown here is derived from an EMBL/GenBank/DDBJ whole genome shotgun (WGS) entry which is preliminary data.</text>
</comment>
<gene>
    <name evidence="5" type="ORF">IAA98_09045</name>
</gene>
<keyword evidence="2" id="KW-0238">DNA-binding</keyword>
<evidence type="ECO:0000256" key="1">
    <source>
        <dbReference type="ARBA" id="ARBA00023015"/>
    </source>
</evidence>
<sequence length="229" mass="25050">MPIKRSYAAQGDACATSHAMELLGDRWTYPVLRELMLAPKRFAELEAAVRGITPAVLTARLRQLETSGLIRRTTLPAPARVSVYAVTEWAAELRPVFESLARWALRSPVRDVDGCGLTPDAIVQSMLTMARPLTMDPPLTVELRLADLRVDPTAERYRYRLHWGERLSIARGEAPEAVVTIAGDSSTWANVLYQDSGLDSMEVAGDTAVAQRLVDAYAGVLEDAGAFAP</sequence>
<dbReference type="GO" id="GO:0003677">
    <property type="term" value="F:DNA binding"/>
    <property type="evidence" value="ECO:0007669"/>
    <property type="project" value="UniProtKB-KW"/>
</dbReference>
<keyword evidence="1" id="KW-0805">Transcription regulation</keyword>
<dbReference type="InterPro" id="IPR002577">
    <property type="entry name" value="HTH_HxlR"/>
</dbReference>
<dbReference type="InterPro" id="IPR036390">
    <property type="entry name" value="WH_DNA-bd_sf"/>
</dbReference>
<dbReference type="PANTHER" id="PTHR33204:SF18">
    <property type="entry name" value="TRANSCRIPTIONAL REGULATORY PROTEIN"/>
    <property type="match status" value="1"/>
</dbReference>
<accession>A0A9D1GZA7</accession>
<evidence type="ECO:0000256" key="2">
    <source>
        <dbReference type="ARBA" id="ARBA00023125"/>
    </source>
</evidence>
<dbReference type="EMBL" id="DVLP01000271">
    <property type="protein sequence ID" value="HIT75718.1"/>
    <property type="molecule type" value="Genomic_DNA"/>
</dbReference>
<dbReference type="AlphaFoldDB" id="A0A9D1GZA7"/>
<keyword evidence="3" id="KW-0804">Transcription</keyword>
<evidence type="ECO:0000313" key="6">
    <source>
        <dbReference type="Proteomes" id="UP000886842"/>
    </source>
</evidence>